<dbReference type="InterPro" id="IPR032299">
    <property type="entry name" value="DUF4843"/>
</dbReference>
<dbReference type="EMBL" id="BMIB01000002">
    <property type="protein sequence ID" value="GGH63250.1"/>
    <property type="molecule type" value="Genomic_DNA"/>
</dbReference>
<dbReference type="Pfam" id="PF16132">
    <property type="entry name" value="DUF4843"/>
    <property type="match status" value="1"/>
</dbReference>
<name>A0A917IUE5_9BACT</name>
<sequence length="248" mass="27821">MQKVLFIICCLAFFSCTKNDELHYPAQKHGLNIWLGTNMTPADSLTYNFAYVLTGKDSVVFHYRIAGYPLDHDTQFELEAVSGDTNLVHYSLGKYTIKAGQYEGTGAIYIEKPAGYNEFTGSTGKITFRLKASDLFESGVNELSTLQVAFKNYVARPDNWDAATAPYRPMNIYFGAYSNVKYAFIIKTTGMVDFKVYLSNAASPDLEPNTITATHATALKMECKVALQEYNEQYGILYDENNIQVVFP</sequence>
<reference evidence="1" key="2">
    <citation type="submission" date="2020-09" db="EMBL/GenBank/DDBJ databases">
        <authorList>
            <person name="Sun Q."/>
            <person name="Zhou Y."/>
        </authorList>
    </citation>
    <scope>NUCLEOTIDE SEQUENCE</scope>
    <source>
        <strain evidence="1">CGMCC 1.15290</strain>
    </source>
</reference>
<dbReference type="Proteomes" id="UP000627292">
    <property type="component" value="Unassembled WGS sequence"/>
</dbReference>
<protein>
    <recommendedName>
        <fullName evidence="3">DUF4843 domain-containing protein</fullName>
    </recommendedName>
</protein>
<evidence type="ECO:0000313" key="2">
    <source>
        <dbReference type="Proteomes" id="UP000627292"/>
    </source>
</evidence>
<dbReference type="RefSeq" id="WP_188951309.1">
    <property type="nucleotide sequence ID" value="NZ_BMIB01000002.1"/>
</dbReference>
<evidence type="ECO:0000313" key="1">
    <source>
        <dbReference type="EMBL" id="GGH63250.1"/>
    </source>
</evidence>
<dbReference type="PROSITE" id="PS51257">
    <property type="entry name" value="PROKAR_LIPOPROTEIN"/>
    <property type="match status" value="1"/>
</dbReference>
<accession>A0A917IUE5</accession>
<proteinExistence type="predicted"/>
<dbReference type="AlphaFoldDB" id="A0A917IUE5"/>
<evidence type="ECO:0008006" key="3">
    <source>
        <dbReference type="Google" id="ProtNLM"/>
    </source>
</evidence>
<reference evidence="1" key="1">
    <citation type="journal article" date="2014" name="Int. J. Syst. Evol. Microbiol.">
        <title>Complete genome sequence of Corynebacterium casei LMG S-19264T (=DSM 44701T), isolated from a smear-ripened cheese.</title>
        <authorList>
            <consortium name="US DOE Joint Genome Institute (JGI-PGF)"/>
            <person name="Walter F."/>
            <person name="Albersmeier A."/>
            <person name="Kalinowski J."/>
            <person name="Ruckert C."/>
        </authorList>
    </citation>
    <scope>NUCLEOTIDE SEQUENCE</scope>
    <source>
        <strain evidence="1">CGMCC 1.15290</strain>
    </source>
</reference>
<comment type="caution">
    <text evidence="1">The sequence shown here is derived from an EMBL/GenBank/DDBJ whole genome shotgun (WGS) entry which is preliminary data.</text>
</comment>
<gene>
    <name evidence="1" type="ORF">GCM10011379_13940</name>
</gene>
<keyword evidence="2" id="KW-1185">Reference proteome</keyword>
<organism evidence="1 2">
    <name type="scientific">Filimonas zeae</name>
    <dbReference type="NCBI Taxonomy" id="1737353"/>
    <lineage>
        <taxon>Bacteria</taxon>
        <taxon>Pseudomonadati</taxon>
        <taxon>Bacteroidota</taxon>
        <taxon>Chitinophagia</taxon>
        <taxon>Chitinophagales</taxon>
        <taxon>Chitinophagaceae</taxon>
        <taxon>Filimonas</taxon>
    </lineage>
</organism>